<name>A0ABX1K6S3_9CELL</name>
<keyword evidence="2" id="KW-1185">Reference proteome</keyword>
<dbReference type="Proteomes" id="UP000777774">
    <property type="component" value="Unassembled WGS sequence"/>
</dbReference>
<feature type="non-terminal residue" evidence="1">
    <location>
        <position position="1"/>
    </location>
</feature>
<comment type="caution">
    <text evidence="1">The sequence shown here is derived from an EMBL/GenBank/DDBJ whole genome shotgun (WGS) entry which is preliminary data.</text>
</comment>
<reference evidence="1 2" key="1">
    <citation type="submission" date="2020-04" db="EMBL/GenBank/DDBJ databases">
        <title>MicrobeNet Type strains.</title>
        <authorList>
            <person name="Nicholson A.C."/>
        </authorList>
    </citation>
    <scope>NUCLEOTIDE SEQUENCE [LARGE SCALE GENOMIC DNA]</scope>
    <source>
        <strain evidence="1 2">ATCC BAA-787</strain>
    </source>
</reference>
<proteinExistence type="predicted"/>
<protein>
    <submittedName>
        <fullName evidence="1">DNA-protecting protein DprA</fullName>
    </submittedName>
</protein>
<sequence length="48" mass="4704">AAGAEAALTGALAVAAGVSVAEAHAALGLLELDGLVHREGAGWRRTRP</sequence>
<evidence type="ECO:0000313" key="1">
    <source>
        <dbReference type="EMBL" id="NKY41271.1"/>
    </source>
</evidence>
<accession>A0ABX1K6S3</accession>
<gene>
    <name evidence="1" type="ORF">HGA02_17615</name>
</gene>
<organism evidence="1 2">
    <name type="scientific">Cellulomonas septica</name>
    <dbReference type="NCBI Taxonomy" id="285080"/>
    <lineage>
        <taxon>Bacteria</taxon>
        <taxon>Bacillati</taxon>
        <taxon>Actinomycetota</taxon>
        <taxon>Actinomycetes</taxon>
        <taxon>Micrococcales</taxon>
        <taxon>Cellulomonadaceae</taxon>
        <taxon>Cellulomonas</taxon>
    </lineage>
</organism>
<dbReference type="EMBL" id="JAAXOY010000643">
    <property type="protein sequence ID" value="NKY41271.1"/>
    <property type="molecule type" value="Genomic_DNA"/>
</dbReference>
<evidence type="ECO:0000313" key="2">
    <source>
        <dbReference type="Proteomes" id="UP000777774"/>
    </source>
</evidence>